<protein>
    <recommendedName>
        <fullName evidence="2">KIB1-4 beta-propeller domain-containing protein</fullName>
    </recommendedName>
</protein>
<evidence type="ECO:0000259" key="2">
    <source>
        <dbReference type="Pfam" id="PF03478"/>
    </source>
</evidence>
<dbReference type="EMBL" id="OZ034816">
    <property type="protein sequence ID" value="CAL1375973.1"/>
    <property type="molecule type" value="Genomic_DNA"/>
</dbReference>
<dbReference type="InterPro" id="IPR005174">
    <property type="entry name" value="KIB1-4_b-propeller"/>
</dbReference>
<organism evidence="3 4">
    <name type="scientific">Linum trigynum</name>
    <dbReference type="NCBI Taxonomy" id="586398"/>
    <lineage>
        <taxon>Eukaryota</taxon>
        <taxon>Viridiplantae</taxon>
        <taxon>Streptophyta</taxon>
        <taxon>Embryophyta</taxon>
        <taxon>Tracheophyta</taxon>
        <taxon>Spermatophyta</taxon>
        <taxon>Magnoliopsida</taxon>
        <taxon>eudicotyledons</taxon>
        <taxon>Gunneridae</taxon>
        <taxon>Pentapetalae</taxon>
        <taxon>rosids</taxon>
        <taxon>fabids</taxon>
        <taxon>Malpighiales</taxon>
        <taxon>Linaceae</taxon>
        <taxon>Linum</taxon>
    </lineage>
</organism>
<name>A0AAV2DR19_9ROSI</name>
<keyword evidence="4" id="KW-1185">Reference proteome</keyword>
<dbReference type="AlphaFoldDB" id="A0AAV2DR19"/>
<sequence length="356" mass="39216">MASEKERSGGVTETRRPWEDLCPELLNLIYVKLPSHVERTEFGSVCKNWRRTYSSAADYAPPQSSHNADFTICTFRSGGTTMITSCPQQIPAHLRGDFAGATVVGRDEIGGWWLMSNSAGEIFCCFNPLLEPPNVIELPRNNKKKRPRPTKARTRAAFSAPPTDPDSMVLVVHGGGGGCHTSFSTFLRREGWWTNYEIGFGKGRICAGIGCRGGKFWCLFDTGEVLIFEIDGRDDGAWWRRTVIMMGAARPLTAERFRGINYLCTAVKLDGGGEGEGGFEVLSWERVQRGLSESFWLVAVERETTVAAAGAEELEVAPASLEEGAGSRRVVLVLDQLGMMWKLRILEAAVDSVVNL</sequence>
<proteinExistence type="predicted"/>
<dbReference type="PANTHER" id="PTHR33110:SF71">
    <property type="entry name" value="F-BOX_KELCH-REPEAT PROTEIN"/>
    <property type="match status" value="1"/>
</dbReference>
<evidence type="ECO:0000313" key="3">
    <source>
        <dbReference type="EMBL" id="CAL1375973.1"/>
    </source>
</evidence>
<feature type="region of interest" description="Disordered" evidence="1">
    <location>
        <begin position="138"/>
        <end position="160"/>
    </location>
</feature>
<evidence type="ECO:0000313" key="4">
    <source>
        <dbReference type="Proteomes" id="UP001497516"/>
    </source>
</evidence>
<gene>
    <name evidence="3" type="ORF">LTRI10_LOCUS17738</name>
</gene>
<reference evidence="3 4" key="1">
    <citation type="submission" date="2024-04" db="EMBL/GenBank/DDBJ databases">
        <authorList>
            <person name="Fracassetti M."/>
        </authorList>
    </citation>
    <scope>NUCLEOTIDE SEQUENCE [LARGE SCALE GENOMIC DNA]</scope>
</reference>
<feature type="domain" description="KIB1-4 beta-propeller" evidence="2">
    <location>
        <begin position="91"/>
        <end position="242"/>
    </location>
</feature>
<evidence type="ECO:0000256" key="1">
    <source>
        <dbReference type="SAM" id="MobiDB-lite"/>
    </source>
</evidence>
<feature type="compositionally biased region" description="Basic residues" evidence="1">
    <location>
        <begin position="141"/>
        <end position="154"/>
    </location>
</feature>
<dbReference type="Proteomes" id="UP001497516">
    <property type="component" value="Chromosome 3"/>
</dbReference>
<dbReference type="Pfam" id="PF03478">
    <property type="entry name" value="Beta-prop_KIB1-4"/>
    <property type="match status" value="1"/>
</dbReference>
<dbReference type="PANTHER" id="PTHR33110">
    <property type="entry name" value="F-BOX/KELCH-REPEAT PROTEIN-RELATED"/>
    <property type="match status" value="1"/>
</dbReference>
<accession>A0AAV2DR19</accession>